<dbReference type="Pfam" id="PF04102">
    <property type="entry name" value="SlyX"/>
    <property type="match status" value="1"/>
</dbReference>
<proteinExistence type="predicted"/>
<evidence type="ECO:0000256" key="1">
    <source>
        <dbReference type="SAM" id="MobiDB-lite"/>
    </source>
</evidence>
<gene>
    <name evidence="2" type="ORF">K0B96_12885</name>
</gene>
<dbReference type="Proteomes" id="UP000825051">
    <property type="component" value="Chromosome"/>
</dbReference>
<evidence type="ECO:0000313" key="3">
    <source>
        <dbReference type="Proteomes" id="UP000825051"/>
    </source>
</evidence>
<keyword evidence="3" id="KW-1185">Reference proteome</keyword>
<name>A0A8F9TZX9_9BACT</name>
<reference evidence="2" key="1">
    <citation type="submission" date="2021-08" db="EMBL/GenBank/DDBJ databases">
        <title>Genome of a novel bacterium of the phylum Verrucomicrobia, Oleiharenicola sp. KSB-15.</title>
        <authorList>
            <person name="Chung J.-H."/>
            <person name="Ahn J.-H."/>
            <person name="Yoon Y."/>
            <person name="Kim D.-Y."/>
            <person name="An S.-H."/>
            <person name="Park I."/>
            <person name="Yeon J."/>
        </authorList>
    </citation>
    <scope>NUCLEOTIDE SEQUENCE</scope>
    <source>
        <strain evidence="2">KSB-15</strain>
    </source>
</reference>
<dbReference type="EMBL" id="CP080507">
    <property type="protein sequence ID" value="QYM80838.1"/>
    <property type="molecule type" value="Genomic_DNA"/>
</dbReference>
<feature type="region of interest" description="Disordered" evidence="1">
    <location>
        <begin position="47"/>
        <end position="67"/>
    </location>
</feature>
<sequence>MVNERVLRLEEKVAYLERHQTEQDKAMLELTELVERLRAELKVTRERVANQGEAGEGEQADERPPHY</sequence>
<protein>
    <submittedName>
        <fullName evidence="2">SlyX family protein</fullName>
    </submittedName>
</protein>
<dbReference type="InterPro" id="IPR007236">
    <property type="entry name" value="SlyX"/>
</dbReference>
<evidence type="ECO:0000313" key="2">
    <source>
        <dbReference type="EMBL" id="QYM80838.1"/>
    </source>
</evidence>
<accession>A0A8F9TZX9</accession>
<dbReference type="KEGG" id="ole:K0B96_12885"/>
<organism evidence="2 3">
    <name type="scientific">Horticoccus luteus</name>
    <dbReference type="NCBI Taxonomy" id="2862869"/>
    <lineage>
        <taxon>Bacteria</taxon>
        <taxon>Pseudomonadati</taxon>
        <taxon>Verrucomicrobiota</taxon>
        <taxon>Opitutia</taxon>
        <taxon>Opitutales</taxon>
        <taxon>Opitutaceae</taxon>
        <taxon>Horticoccus</taxon>
    </lineage>
</organism>
<dbReference type="AlphaFoldDB" id="A0A8F9TZX9"/>